<dbReference type="CDD" id="cd00033">
    <property type="entry name" value="CCP"/>
    <property type="match status" value="1"/>
</dbReference>
<dbReference type="RefSeq" id="XP_034248419.1">
    <property type="nucleotide sequence ID" value="XM_034392528.1"/>
</dbReference>
<accession>A0A6P8ZT56</accession>
<gene>
    <name evidence="4" type="primary">LOC117649628</name>
</gene>
<name>A0A6P8ZT56_THRPL</name>
<evidence type="ECO:0000256" key="2">
    <source>
        <dbReference type="SAM" id="SignalP"/>
    </source>
</evidence>
<dbReference type="GeneID" id="117649628"/>
<dbReference type="Proteomes" id="UP000515158">
    <property type="component" value="Unplaced"/>
</dbReference>
<proteinExistence type="predicted"/>
<dbReference type="InParanoid" id="A0A6P8ZT56"/>
<evidence type="ECO:0000313" key="3">
    <source>
        <dbReference type="Proteomes" id="UP000515158"/>
    </source>
</evidence>
<protein>
    <submittedName>
        <fullName evidence="4">Uncharacterized protein LOC117649628</fullName>
    </submittedName>
</protein>
<dbReference type="InterPro" id="IPR000436">
    <property type="entry name" value="Sushi_SCR_CCP_dom"/>
</dbReference>
<evidence type="ECO:0000256" key="1">
    <source>
        <dbReference type="ARBA" id="ARBA00023157"/>
    </source>
</evidence>
<dbReference type="AlphaFoldDB" id="A0A6P8ZT56"/>
<feature type="chain" id="PRO_5028199070" evidence="2">
    <location>
        <begin position="19"/>
        <end position="121"/>
    </location>
</feature>
<feature type="signal peptide" evidence="2">
    <location>
        <begin position="1"/>
        <end position="18"/>
    </location>
</feature>
<dbReference type="KEGG" id="tpal:117649628"/>
<sequence length="121" mass="13216">MGTIFVFLIVFVPAMVVAMTDQPENKTLCPPFQARTVYVTCHLDGAPVNCTGQPSVPGTVAHFSCKQLHEFLFGYLPASGYLSRCGDDGSWTVRPFICVPSENLLNFSSTTIVVQRTIELA</sequence>
<reference evidence="4" key="1">
    <citation type="submission" date="2025-08" db="UniProtKB">
        <authorList>
            <consortium name="RefSeq"/>
        </authorList>
    </citation>
    <scope>IDENTIFICATION</scope>
    <source>
        <tissue evidence="4">Total insect</tissue>
    </source>
</reference>
<evidence type="ECO:0000313" key="4">
    <source>
        <dbReference type="RefSeq" id="XP_034248419.1"/>
    </source>
</evidence>
<keyword evidence="1" id="KW-1015">Disulfide bond</keyword>
<keyword evidence="2" id="KW-0732">Signal</keyword>
<dbReference type="OrthoDB" id="2019384at2759"/>
<organism evidence="4">
    <name type="scientific">Thrips palmi</name>
    <name type="common">Melon thrips</name>
    <dbReference type="NCBI Taxonomy" id="161013"/>
    <lineage>
        <taxon>Eukaryota</taxon>
        <taxon>Metazoa</taxon>
        <taxon>Ecdysozoa</taxon>
        <taxon>Arthropoda</taxon>
        <taxon>Hexapoda</taxon>
        <taxon>Insecta</taxon>
        <taxon>Pterygota</taxon>
        <taxon>Neoptera</taxon>
        <taxon>Paraneoptera</taxon>
        <taxon>Thysanoptera</taxon>
        <taxon>Terebrantia</taxon>
        <taxon>Thripoidea</taxon>
        <taxon>Thripidae</taxon>
        <taxon>Thrips</taxon>
    </lineage>
</organism>
<keyword evidence="3" id="KW-1185">Reference proteome</keyword>